<reference evidence="3" key="1">
    <citation type="journal article" date="2019" name="Int. J. Syst. Evol. Microbiol.">
        <title>The Global Catalogue of Microorganisms (GCM) 10K type strain sequencing project: providing services to taxonomists for standard genome sequencing and annotation.</title>
        <authorList>
            <consortium name="The Broad Institute Genomics Platform"/>
            <consortium name="The Broad Institute Genome Sequencing Center for Infectious Disease"/>
            <person name="Wu L."/>
            <person name="Ma J."/>
        </authorList>
    </citation>
    <scope>NUCLEOTIDE SEQUENCE [LARGE SCALE GENOMIC DNA]</scope>
    <source>
        <strain evidence="3">JCM 4594</strain>
    </source>
</reference>
<gene>
    <name evidence="2" type="ORF">GCM10010326_52840</name>
</gene>
<name>A0ABQ3AK00_9ACTN</name>
<evidence type="ECO:0000256" key="1">
    <source>
        <dbReference type="SAM" id="MobiDB-lite"/>
    </source>
</evidence>
<keyword evidence="3" id="KW-1185">Reference proteome</keyword>
<organism evidence="2 3">
    <name type="scientific">Streptomyces xanthochromogenes</name>
    <dbReference type="NCBI Taxonomy" id="67384"/>
    <lineage>
        <taxon>Bacteria</taxon>
        <taxon>Bacillati</taxon>
        <taxon>Actinomycetota</taxon>
        <taxon>Actinomycetes</taxon>
        <taxon>Kitasatosporales</taxon>
        <taxon>Streptomycetaceae</taxon>
        <taxon>Streptomyces</taxon>
    </lineage>
</organism>
<feature type="compositionally biased region" description="Low complexity" evidence="1">
    <location>
        <begin position="61"/>
        <end position="74"/>
    </location>
</feature>
<proteinExistence type="predicted"/>
<dbReference type="EMBL" id="BMUU01000009">
    <property type="protein sequence ID" value="GGY51801.1"/>
    <property type="molecule type" value="Genomic_DNA"/>
</dbReference>
<accession>A0ABQ3AK00</accession>
<evidence type="ECO:0000313" key="2">
    <source>
        <dbReference type="EMBL" id="GGY51801.1"/>
    </source>
</evidence>
<comment type="caution">
    <text evidence="2">The sequence shown here is derived from an EMBL/GenBank/DDBJ whole genome shotgun (WGS) entry which is preliminary data.</text>
</comment>
<dbReference type="Proteomes" id="UP000600946">
    <property type="component" value="Unassembled WGS sequence"/>
</dbReference>
<sequence length="529" mass="56325">MNCPLYPVSNRTKGHPPCPQDGPDASPVPQGRHKQSRGNERGEGTTVRVQQEQQAERRRAAAPPGRPARGPASALAALHSTAGNAAVAQLFAPAASHGREPAPVQRITDHPGGSYDARPQPGERGPYFVAQGSEPRWAMGAGDGREPRDIRERLRYQLAEVGPADAPLRVADDGTLAVHGVDEPKEFYATQAVVDSANASLRAVNSTVELTTGGRSIGVGGLRLLRVQPTVVGEQSTENQLGQFVSLLRSTCISVACSLIGSEHAKRAQAVLGDGGNFLLTPGSDSDDRANRLADAVAGDTAGSLDTAGALAAAQGGGTPGADLGRRYGEATRDGGRDATEERLGINKYASPGPGEGFAIFSMLAADNRDHSVSPAVERGENVWGYHFAAVVARSLDGSCQVTLENYSRNEFDEKARTGLYDVLLKRAKSGSGWFSQLKPLLEGDDQKAFKAKFDEVLAALVRDPEVKRNRGMPRLQLQQDFEDHTCRSWFFRVYGGGAGESFHEQQAASGYFNNPMTLRVARPDPAGQ</sequence>
<evidence type="ECO:0000313" key="3">
    <source>
        <dbReference type="Proteomes" id="UP000600946"/>
    </source>
</evidence>
<feature type="region of interest" description="Disordered" evidence="1">
    <location>
        <begin position="96"/>
        <end position="125"/>
    </location>
</feature>
<feature type="region of interest" description="Disordered" evidence="1">
    <location>
        <begin position="312"/>
        <end position="338"/>
    </location>
</feature>
<feature type="region of interest" description="Disordered" evidence="1">
    <location>
        <begin position="1"/>
        <end position="74"/>
    </location>
</feature>
<feature type="compositionally biased region" description="Basic and acidic residues" evidence="1">
    <location>
        <begin position="324"/>
        <end position="338"/>
    </location>
</feature>
<protein>
    <submittedName>
        <fullName evidence="2">Uncharacterized protein</fullName>
    </submittedName>
</protein>